<protein>
    <submittedName>
        <fullName evidence="2">Uncharacterized protein</fullName>
    </submittedName>
</protein>
<evidence type="ECO:0000313" key="2">
    <source>
        <dbReference type="EMBL" id="KAJ9615166.1"/>
    </source>
</evidence>
<evidence type="ECO:0000313" key="3">
    <source>
        <dbReference type="Proteomes" id="UP001172673"/>
    </source>
</evidence>
<reference evidence="2" key="1">
    <citation type="submission" date="2022-10" db="EMBL/GenBank/DDBJ databases">
        <title>Culturing micro-colonial fungi from biological soil crusts in the Mojave desert and describing Neophaeococcomyces mojavensis, and introducing the new genera and species Taxawa tesnikishii.</title>
        <authorList>
            <person name="Kurbessoian T."/>
            <person name="Stajich J.E."/>
        </authorList>
    </citation>
    <scope>NUCLEOTIDE SEQUENCE</scope>
    <source>
        <strain evidence="2">TK_41</strain>
    </source>
</reference>
<gene>
    <name evidence="2" type="ORF">H2200_001240</name>
</gene>
<dbReference type="AlphaFoldDB" id="A0AA38XKM4"/>
<evidence type="ECO:0000256" key="1">
    <source>
        <dbReference type="SAM" id="MobiDB-lite"/>
    </source>
</evidence>
<proteinExistence type="predicted"/>
<accession>A0AA38XKM4</accession>
<dbReference type="EMBL" id="JAPDRK010000002">
    <property type="protein sequence ID" value="KAJ9615166.1"/>
    <property type="molecule type" value="Genomic_DNA"/>
</dbReference>
<keyword evidence="3" id="KW-1185">Reference proteome</keyword>
<comment type="caution">
    <text evidence="2">The sequence shown here is derived from an EMBL/GenBank/DDBJ whole genome shotgun (WGS) entry which is preliminary data.</text>
</comment>
<feature type="region of interest" description="Disordered" evidence="1">
    <location>
        <begin position="107"/>
        <end position="126"/>
    </location>
</feature>
<name>A0AA38XKM4_9EURO</name>
<organism evidence="2 3">
    <name type="scientific">Cladophialophora chaetospira</name>
    <dbReference type="NCBI Taxonomy" id="386627"/>
    <lineage>
        <taxon>Eukaryota</taxon>
        <taxon>Fungi</taxon>
        <taxon>Dikarya</taxon>
        <taxon>Ascomycota</taxon>
        <taxon>Pezizomycotina</taxon>
        <taxon>Eurotiomycetes</taxon>
        <taxon>Chaetothyriomycetidae</taxon>
        <taxon>Chaetothyriales</taxon>
        <taxon>Herpotrichiellaceae</taxon>
        <taxon>Cladophialophora</taxon>
    </lineage>
</organism>
<dbReference type="Proteomes" id="UP001172673">
    <property type="component" value="Unassembled WGS sequence"/>
</dbReference>
<sequence length="126" mass="13961">MFSHSGMYPDTALGIKHSHLVDSVLRNVGCLLRNPDLKELEVMEAVENVLFSQFSDGVGKVVDSIFPKALFVLDEDLSQDRGGCREFPDVEHDLDVSDVNIRCEPIPWDGVERETGEPEQSSQGTA</sequence>